<comment type="subcellular location">
    <subcellularLocation>
        <location evidence="1">Nucleus</location>
    </subcellularLocation>
</comment>
<evidence type="ECO:0000256" key="9">
    <source>
        <dbReference type="PROSITE-ProRule" id="PRU00042"/>
    </source>
</evidence>
<evidence type="ECO:0000256" key="2">
    <source>
        <dbReference type="ARBA" id="ARBA00022723"/>
    </source>
</evidence>
<evidence type="ECO:0000256" key="8">
    <source>
        <dbReference type="ARBA" id="ARBA00023242"/>
    </source>
</evidence>
<name>A0A7I8W2G6_9ANNE</name>
<evidence type="ECO:0000256" key="1">
    <source>
        <dbReference type="ARBA" id="ARBA00004123"/>
    </source>
</evidence>
<dbReference type="PANTHER" id="PTHR23235">
    <property type="entry name" value="KRUEPPEL-LIKE TRANSCRIPTION FACTOR"/>
    <property type="match status" value="1"/>
</dbReference>
<dbReference type="GO" id="GO:0008270">
    <property type="term" value="F:zinc ion binding"/>
    <property type="evidence" value="ECO:0007669"/>
    <property type="project" value="UniProtKB-KW"/>
</dbReference>
<feature type="domain" description="C2H2-type" evidence="10">
    <location>
        <begin position="231"/>
        <end position="259"/>
    </location>
</feature>
<keyword evidence="7" id="KW-0804">Transcription</keyword>
<organism evidence="11 12">
    <name type="scientific">Dimorphilus gyrociliatus</name>
    <dbReference type="NCBI Taxonomy" id="2664684"/>
    <lineage>
        <taxon>Eukaryota</taxon>
        <taxon>Metazoa</taxon>
        <taxon>Spiralia</taxon>
        <taxon>Lophotrochozoa</taxon>
        <taxon>Annelida</taxon>
        <taxon>Polychaeta</taxon>
        <taxon>Polychaeta incertae sedis</taxon>
        <taxon>Dinophilidae</taxon>
        <taxon>Dimorphilus</taxon>
    </lineage>
</organism>
<keyword evidence="4 9" id="KW-0863">Zinc-finger</keyword>
<sequence length="259" mass="29605">MIQKEDKEILLSTLSDNIANIIRGHLAKEYHFNFDIDAMIGVTLPNENVLLLKIEKHVDISEVEDIEEIEDSSIEDVDLKLEVMDEEDNGYLFEMVTPNSNKPKKTVFSALLQSNMDMTSVAQPLPGATCSRSDDVKEAVKKKILQNKGTFKSPLKKKEISQSQVQQNKTHQKYTCETCGKSWPSKAHLTMHVRIHTGEKPFECKICSSKFATRGNLEGHILRKHPEAKLYQCTLCGCRFSTRKQLKEHDRQCRRKINS</sequence>
<evidence type="ECO:0000256" key="6">
    <source>
        <dbReference type="ARBA" id="ARBA00023015"/>
    </source>
</evidence>
<dbReference type="AlphaFoldDB" id="A0A7I8W2G6"/>
<dbReference type="Pfam" id="PF00096">
    <property type="entry name" value="zf-C2H2"/>
    <property type="match status" value="3"/>
</dbReference>
<dbReference type="GO" id="GO:0000978">
    <property type="term" value="F:RNA polymerase II cis-regulatory region sequence-specific DNA binding"/>
    <property type="evidence" value="ECO:0007669"/>
    <property type="project" value="TreeGrafter"/>
</dbReference>
<gene>
    <name evidence="11" type="ORF">DGYR_LOCUS10520</name>
</gene>
<keyword evidence="6" id="KW-0805">Transcription regulation</keyword>
<feature type="domain" description="C2H2-type" evidence="10">
    <location>
        <begin position="202"/>
        <end position="230"/>
    </location>
</feature>
<evidence type="ECO:0000259" key="10">
    <source>
        <dbReference type="PROSITE" id="PS50157"/>
    </source>
</evidence>
<dbReference type="SUPFAM" id="SSF57667">
    <property type="entry name" value="beta-beta-alpha zinc fingers"/>
    <property type="match status" value="2"/>
</dbReference>
<dbReference type="Proteomes" id="UP000549394">
    <property type="component" value="Unassembled WGS sequence"/>
</dbReference>
<evidence type="ECO:0000313" key="11">
    <source>
        <dbReference type="EMBL" id="CAD5122757.1"/>
    </source>
</evidence>
<dbReference type="PROSITE" id="PS50157">
    <property type="entry name" value="ZINC_FINGER_C2H2_2"/>
    <property type="match status" value="3"/>
</dbReference>
<dbReference type="InterPro" id="IPR036236">
    <property type="entry name" value="Znf_C2H2_sf"/>
</dbReference>
<dbReference type="SMART" id="SM00355">
    <property type="entry name" value="ZnF_C2H2"/>
    <property type="match status" value="3"/>
</dbReference>
<dbReference type="PANTHER" id="PTHR23235:SF120">
    <property type="entry name" value="KRUPPEL-LIKE FACTOR 15"/>
    <property type="match status" value="1"/>
</dbReference>
<evidence type="ECO:0000313" key="12">
    <source>
        <dbReference type="Proteomes" id="UP000549394"/>
    </source>
</evidence>
<dbReference type="FunFam" id="3.30.160.60:FF:001498">
    <property type="entry name" value="Zinc finger protein 404"/>
    <property type="match status" value="1"/>
</dbReference>
<dbReference type="OrthoDB" id="40579at2759"/>
<dbReference type="PROSITE" id="PS00028">
    <property type="entry name" value="ZINC_FINGER_C2H2_1"/>
    <property type="match status" value="2"/>
</dbReference>
<dbReference type="InterPro" id="IPR013087">
    <property type="entry name" value="Znf_C2H2_type"/>
</dbReference>
<evidence type="ECO:0000256" key="5">
    <source>
        <dbReference type="ARBA" id="ARBA00022833"/>
    </source>
</evidence>
<proteinExistence type="predicted"/>
<evidence type="ECO:0000256" key="4">
    <source>
        <dbReference type="ARBA" id="ARBA00022771"/>
    </source>
</evidence>
<dbReference type="EMBL" id="CAJFCJ010000018">
    <property type="protein sequence ID" value="CAD5122757.1"/>
    <property type="molecule type" value="Genomic_DNA"/>
</dbReference>
<keyword evidence="5" id="KW-0862">Zinc</keyword>
<protein>
    <submittedName>
        <fullName evidence="11">DgyrCDS11165</fullName>
    </submittedName>
</protein>
<accession>A0A7I8W2G6</accession>
<keyword evidence="8" id="KW-0539">Nucleus</keyword>
<evidence type="ECO:0000256" key="7">
    <source>
        <dbReference type="ARBA" id="ARBA00023163"/>
    </source>
</evidence>
<dbReference type="FunFam" id="3.30.160.60:FF:000130">
    <property type="entry name" value="Spalt-like transcription factor 4"/>
    <property type="match status" value="1"/>
</dbReference>
<dbReference type="GO" id="GO:0000981">
    <property type="term" value="F:DNA-binding transcription factor activity, RNA polymerase II-specific"/>
    <property type="evidence" value="ECO:0007669"/>
    <property type="project" value="TreeGrafter"/>
</dbReference>
<feature type="domain" description="C2H2-type" evidence="10">
    <location>
        <begin position="174"/>
        <end position="201"/>
    </location>
</feature>
<dbReference type="GO" id="GO:0005634">
    <property type="term" value="C:nucleus"/>
    <property type="evidence" value="ECO:0007669"/>
    <property type="project" value="UniProtKB-SubCell"/>
</dbReference>
<reference evidence="11 12" key="1">
    <citation type="submission" date="2020-08" db="EMBL/GenBank/DDBJ databases">
        <authorList>
            <person name="Hejnol A."/>
        </authorList>
    </citation>
    <scope>NUCLEOTIDE SEQUENCE [LARGE SCALE GENOMIC DNA]</scope>
</reference>
<evidence type="ECO:0000256" key="3">
    <source>
        <dbReference type="ARBA" id="ARBA00022737"/>
    </source>
</evidence>
<dbReference type="Gene3D" id="3.30.160.60">
    <property type="entry name" value="Classic Zinc Finger"/>
    <property type="match status" value="2"/>
</dbReference>
<keyword evidence="3" id="KW-0677">Repeat</keyword>
<keyword evidence="2" id="KW-0479">Metal-binding</keyword>
<keyword evidence="12" id="KW-1185">Reference proteome</keyword>
<comment type="caution">
    <text evidence="11">The sequence shown here is derived from an EMBL/GenBank/DDBJ whole genome shotgun (WGS) entry which is preliminary data.</text>
</comment>